<keyword evidence="6" id="KW-1185">Reference proteome</keyword>
<evidence type="ECO:0000259" key="4">
    <source>
        <dbReference type="PROSITE" id="PS51737"/>
    </source>
</evidence>
<evidence type="ECO:0000313" key="5">
    <source>
        <dbReference type="EMBL" id="GAA4358227.1"/>
    </source>
</evidence>
<dbReference type="RefSeq" id="WP_345541765.1">
    <property type="nucleotide sequence ID" value="NZ_BAABGJ010000081.1"/>
</dbReference>
<dbReference type="InterPro" id="IPR038109">
    <property type="entry name" value="DNA_bind_recomb_sf"/>
</dbReference>
<evidence type="ECO:0000256" key="2">
    <source>
        <dbReference type="ARBA" id="ARBA00023172"/>
    </source>
</evidence>
<dbReference type="SMART" id="SM00857">
    <property type="entry name" value="Resolvase"/>
    <property type="match status" value="1"/>
</dbReference>
<sequence length="515" mass="56189">MTKEPLRPRAYSYLRFSTPEQMKGDSHRRQTDLATQYAARNGLDLDTSSFQDLGVSAYRGDNAETGELRRFRNAVEDGLIPKGSYLLVESLDRLSRNHILDAQTLLTSIITAGVTVVTLQGTERAYSRKTLEENPADLIFAILDMIRAHSESATKAARLKEAWKSKRSQLGTRNLTSIAPAWLKPRPAKDGFDIILHRAEIVRGIFADYLRGVGKDAIAAGLNKAAEPPFGRAAFWRKSYIHKILVNPAVVGTFVPHTEEQKDGRTIRTPCEAVPDYFPAVIDQDTFQAAQAMQGVAGKGSPARPRSGGVRHLLAGLAQCPLCHSSMTRVSKGSGAKAGPPYLVCTRAKTGGECTYKTVRVSNIHEALCAGASFIVGTAPTGEDDLDDEWHKLQGRRDAIDAGMEHLVDELSRGGESRAIRKRLDTLQLERDRIAEALDALAERIAATASVFVDKALADLEGALQGDPASLDVPRANAAMRRVLQRVTVDYVNGDLVMGWKQGGETRLTYAMPAT</sequence>
<dbReference type="EMBL" id="BAABGJ010000081">
    <property type="protein sequence ID" value="GAA4358227.1"/>
    <property type="molecule type" value="Genomic_DNA"/>
</dbReference>
<dbReference type="Proteomes" id="UP001500975">
    <property type="component" value="Unassembled WGS sequence"/>
</dbReference>
<protein>
    <submittedName>
        <fullName evidence="5">Recombinase family protein</fullName>
    </submittedName>
</protein>
<dbReference type="PROSITE" id="PS51736">
    <property type="entry name" value="RECOMBINASES_3"/>
    <property type="match status" value="1"/>
</dbReference>
<evidence type="ECO:0000259" key="3">
    <source>
        <dbReference type="PROSITE" id="PS51736"/>
    </source>
</evidence>
<gene>
    <name evidence="5" type="ORF">GCM10023165_52950</name>
</gene>
<comment type="caution">
    <text evidence="5">The sequence shown here is derived from an EMBL/GenBank/DDBJ whole genome shotgun (WGS) entry which is preliminary data.</text>
</comment>
<dbReference type="PANTHER" id="PTHR30461">
    <property type="entry name" value="DNA-INVERTASE FROM LAMBDOID PROPHAGE"/>
    <property type="match status" value="1"/>
</dbReference>
<dbReference type="InterPro" id="IPR025827">
    <property type="entry name" value="Zn_ribbon_recom_dom"/>
</dbReference>
<organism evidence="5 6">
    <name type="scientific">Variovorax defluvii</name>
    <dbReference type="NCBI Taxonomy" id="913761"/>
    <lineage>
        <taxon>Bacteria</taxon>
        <taxon>Pseudomonadati</taxon>
        <taxon>Pseudomonadota</taxon>
        <taxon>Betaproteobacteria</taxon>
        <taxon>Burkholderiales</taxon>
        <taxon>Comamonadaceae</taxon>
        <taxon>Variovorax</taxon>
    </lineage>
</organism>
<reference evidence="6" key="1">
    <citation type="journal article" date="2019" name="Int. J. Syst. Evol. Microbiol.">
        <title>The Global Catalogue of Microorganisms (GCM) 10K type strain sequencing project: providing services to taxonomists for standard genome sequencing and annotation.</title>
        <authorList>
            <consortium name="The Broad Institute Genomics Platform"/>
            <consortium name="The Broad Institute Genome Sequencing Center for Infectious Disease"/>
            <person name="Wu L."/>
            <person name="Ma J."/>
        </authorList>
    </citation>
    <scope>NUCLEOTIDE SEQUENCE [LARGE SCALE GENOMIC DNA]</scope>
    <source>
        <strain evidence="6">JCM 17804</strain>
    </source>
</reference>
<keyword evidence="2" id="KW-0233">DNA recombination</keyword>
<dbReference type="InterPro" id="IPR006119">
    <property type="entry name" value="Resolv_N"/>
</dbReference>
<evidence type="ECO:0000313" key="6">
    <source>
        <dbReference type="Proteomes" id="UP001500975"/>
    </source>
</evidence>
<feature type="domain" description="Resolvase/invertase-type recombinase catalytic" evidence="3">
    <location>
        <begin position="9"/>
        <end position="170"/>
    </location>
</feature>
<keyword evidence="1" id="KW-0238">DNA-binding</keyword>
<dbReference type="SUPFAM" id="SSF53041">
    <property type="entry name" value="Resolvase-like"/>
    <property type="match status" value="1"/>
</dbReference>
<dbReference type="InterPro" id="IPR050639">
    <property type="entry name" value="SSR_resolvase"/>
</dbReference>
<dbReference type="InterPro" id="IPR036162">
    <property type="entry name" value="Resolvase-like_N_sf"/>
</dbReference>
<name>A0ABP8IG81_9BURK</name>
<dbReference type="Pfam" id="PF00239">
    <property type="entry name" value="Resolvase"/>
    <property type="match status" value="1"/>
</dbReference>
<dbReference type="InterPro" id="IPR011109">
    <property type="entry name" value="DNA_bind_recombinase_dom"/>
</dbReference>
<proteinExistence type="predicted"/>
<accession>A0ABP8IG81</accession>
<dbReference type="CDD" id="cd00338">
    <property type="entry name" value="Ser_Recombinase"/>
    <property type="match status" value="1"/>
</dbReference>
<dbReference type="Gene3D" id="3.90.1750.20">
    <property type="entry name" value="Putative Large Serine Recombinase, Chain B, Domain 2"/>
    <property type="match status" value="1"/>
</dbReference>
<dbReference type="Gene3D" id="3.40.50.1390">
    <property type="entry name" value="Resolvase, N-terminal catalytic domain"/>
    <property type="match status" value="1"/>
</dbReference>
<dbReference type="PANTHER" id="PTHR30461:SF2">
    <property type="entry name" value="SERINE RECOMBINASE PINE-RELATED"/>
    <property type="match status" value="1"/>
</dbReference>
<dbReference type="Pfam" id="PF13408">
    <property type="entry name" value="Zn_ribbon_recom"/>
    <property type="match status" value="1"/>
</dbReference>
<evidence type="ECO:0000256" key="1">
    <source>
        <dbReference type="ARBA" id="ARBA00023125"/>
    </source>
</evidence>
<dbReference type="Pfam" id="PF07508">
    <property type="entry name" value="Recombinase"/>
    <property type="match status" value="1"/>
</dbReference>
<dbReference type="PROSITE" id="PS51737">
    <property type="entry name" value="RECOMBINASE_DNA_BIND"/>
    <property type="match status" value="1"/>
</dbReference>
<feature type="domain" description="Recombinase" evidence="4">
    <location>
        <begin position="180"/>
        <end position="300"/>
    </location>
</feature>